<dbReference type="AlphaFoldDB" id="A0ABD3SPE6"/>
<accession>A0ABD3SPE6</accession>
<name>A0ABD3SPE6_9STRA</name>
<organism evidence="2 3">
    <name type="scientific">Cyclostephanos tholiformis</name>
    <dbReference type="NCBI Taxonomy" id="382380"/>
    <lineage>
        <taxon>Eukaryota</taxon>
        <taxon>Sar</taxon>
        <taxon>Stramenopiles</taxon>
        <taxon>Ochrophyta</taxon>
        <taxon>Bacillariophyta</taxon>
        <taxon>Coscinodiscophyceae</taxon>
        <taxon>Thalassiosirophycidae</taxon>
        <taxon>Stephanodiscales</taxon>
        <taxon>Stephanodiscaceae</taxon>
        <taxon>Cyclostephanos</taxon>
    </lineage>
</organism>
<dbReference type="EMBL" id="JALLPB020000023">
    <property type="protein sequence ID" value="KAL3826343.1"/>
    <property type="molecule type" value="Genomic_DNA"/>
</dbReference>
<reference evidence="2 3" key="1">
    <citation type="submission" date="2024-10" db="EMBL/GenBank/DDBJ databases">
        <title>Updated reference genomes for cyclostephanoid diatoms.</title>
        <authorList>
            <person name="Roberts W.R."/>
            <person name="Alverson A.J."/>
        </authorList>
    </citation>
    <scope>NUCLEOTIDE SEQUENCE [LARGE SCALE GENOMIC DNA]</scope>
    <source>
        <strain evidence="2 3">AJA228-03</strain>
    </source>
</reference>
<comment type="caution">
    <text evidence="2">The sequence shown here is derived from an EMBL/GenBank/DDBJ whole genome shotgun (WGS) entry which is preliminary data.</text>
</comment>
<gene>
    <name evidence="2" type="ORF">ACHAXA_003667</name>
</gene>
<sequence length="124" mass="13950">MIGLFVIVAIYIRIIHHRERRTSKPIDDDDDVVVSPPEETRGSFEVDDGVATTFPGPFPWEPRPSSSVSMFDEISEKTPVVHRHEAARPTIYDDDDARERILRLLADITFANGGLRTPSCPCCL</sequence>
<evidence type="ECO:0000313" key="2">
    <source>
        <dbReference type="EMBL" id="KAL3826343.1"/>
    </source>
</evidence>
<proteinExistence type="predicted"/>
<evidence type="ECO:0000313" key="3">
    <source>
        <dbReference type="Proteomes" id="UP001530377"/>
    </source>
</evidence>
<feature type="region of interest" description="Disordered" evidence="1">
    <location>
        <begin position="24"/>
        <end position="48"/>
    </location>
</feature>
<evidence type="ECO:0000256" key="1">
    <source>
        <dbReference type="SAM" id="MobiDB-lite"/>
    </source>
</evidence>
<protein>
    <submittedName>
        <fullName evidence="2">Uncharacterized protein</fullName>
    </submittedName>
</protein>
<dbReference type="Proteomes" id="UP001530377">
    <property type="component" value="Unassembled WGS sequence"/>
</dbReference>
<keyword evidence="3" id="KW-1185">Reference proteome</keyword>